<dbReference type="InterPro" id="IPR043128">
    <property type="entry name" value="Rev_trsase/Diguanyl_cyclase"/>
</dbReference>
<proteinExistence type="predicted"/>
<keyword evidence="2" id="KW-0695">RNA-directed DNA polymerase</keyword>
<dbReference type="SUPFAM" id="SSF56672">
    <property type="entry name" value="DNA/RNA polymerases"/>
    <property type="match status" value="1"/>
</dbReference>
<keyword evidence="2" id="KW-0808">Transferase</keyword>
<gene>
    <name evidence="2" type="ORF">Tci_593717</name>
</gene>
<organism evidence="2">
    <name type="scientific">Tanacetum cinerariifolium</name>
    <name type="common">Dalmatian daisy</name>
    <name type="synonym">Chrysanthemum cinerariifolium</name>
    <dbReference type="NCBI Taxonomy" id="118510"/>
    <lineage>
        <taxon>Eukaryota</taxon>
        <taxon>Viridiplantae</taxon>
        <taxon>Streptophyta</taxon>
        <taxon>Embryophyta</taxon>
        <taxon>Tracheophyta</taxon>
        <taxon>Spermatophyta</taxon>
        <taxon>Magnoliopsida</taxon>
        <taxon>eudicotyledons</taxon>
        <taxon>Gunneridae</taxon>
        <taxon>Pentapetalae</taxon>
        <taxon>asterids</taxon>
        <taxon>campanulids</taxon>
        <taxon>Asterales</taxon>
        <taxon>Asteraceae</taxon>
        <taxon>Asteroideae</taxon>
        <taxon>Anthemideae</taxon>
        <taxon>Anthemidinae</taxon>
        <taxon>Tanacetum</taxon>
    </lineage>
</organism>
<feature type="region of interest" description="Disordered" evidence="1">
    <location>
        <begin position="88"/>
        <end position="110"/>
    </location>
</feature>
<dbReference type="Gene3D" id="3.10.10.10">
    <property type="entry name" value="HIV Type 1 Reverse Transcriptase, subunit A, domain 1"/>
    <property type="match status" value="1"/>
</dbReference>
<dbReference type="Gene3D" id="3.30.70.270">
    <property type="match status" value="1"/>
</dbReference>
<name>A0A699JAW3_TANCI</name>
<evidence type="ECO:0000256" key="1">
    <source>
        <dbReference type="SAM" id="MobiDB-lite"/>
    </source>
</evidence>
<dbReference type="InterPro" id="IPR043502">
    <property type="entry name" value="DNA/RNA_pol_sf"/>
</dbReference>
<feature type="compositionally biased region" description="Pro residues" evidence="1">
    <location>
        <begin position="92"/>
        <end position="103"/>
    </location>
</feature>
<dbReference type="EMBL" id="BKCJ010387284">
    <property type="protein sequence ID" value="GFA21745.1"/>
    <property type="molecule type" value="Genomic_DNA"/>
</dbReference>
<dbReference type="PANTHER" id="PTHR15503">
    <property type="entry name" value="LDOC1 RELATED"/>
    <property type="match status" value="1"/>
</dbReference>
<dbReference type="InterPro" id="IPR032567">
    <property type="entry name" value="RTL1-rel"/>
</dbReference>
<evidence type="ECO:0000313" key="2">
    <source>
        <dbReference type="EMBL" id="GFA21745.1"/>
    </source>
</evidence>
<accession>A0A699JAW3</accession>
<protein>
    <submittedName>
        <fullName evidence="2">Putative reverse transcriptase domain-containing protein</fullName>
    </submittedName>
</protein>
<dbReference type="PANTHER" id="PTHR15503:SF45">
    <property type="entry name" value="RNA-DIRECTED DNA POLYMERASE HOMOLOG"/>
    <property type="match status" value="1"/>
</dbReference>
<dbReference type="AlphaFoldDB" id="A0A699JAW3"/>
<comment type="caution">
    <text evidence="2">The sequence shown here is derived from an EMBL/GenBank/DDBJ whole genome shotgun (WGS) entry which is preliminary data.</text>
</comment>
<reference evidence="2" key="1">
    <citation type="journal article" date="2019" name="Sci. Rep.">
        <title>Draft genome of Tanacetum cinerariifolium, the natural source of mosquito coil.</title>
        <authorList>
            <person name="Yamashiro T."/>
            <person name="Shiraishi A."/>
            <person name="Satake H."/>
            <person name="Nakayama K."/>
        </authorList>
    </citation>
    <scope>NUCLEOTIDE SEQUENCE</scope>
</reference>
<keyword evidence="2" id="KW-0548">Nucleotidyltransferase</keyword>
<sequence>MIRKQVGDLSTHTTKYTSPALTHKVFANMRRVCKGFSEVKTPLSEGMLVEQYDVEEGDADENDEEVNAGDAIEGDVRAAHGEVLTVAKEPSIPSPTPPTPPSQPSQDIPSTSQVVRILLKGDEILRVHGERTQGVLKTLNEHKVEFRIDLVHVATPGAKPPYDLAPSKMQELFGQLRELQDKGFIRPSHFRELNKLTVKNRYPLPRIDDLFDQLRGACPFLEIDFRSGYHQL</sequence>
<dbReference type="GO" id="GO:0003964">
    <property type="term" value="F:RNA-directed DNA polymerase activity"/>
    <property type="evidence" value="ECO:0007669"/>
    <property type="project" value="UniProtKB-KW"/>
</dbReference>